<name>A0A168QDM6_MUCCL</name>
<dbReference type="EMBL" id="AMYB01000001">
    <property type="protein sequence ID" value="OAD09096.1"/>
    <property type="molecule type" value="Genomic_DNA"/>
</dbReference>
<dbReference type="OrthoDB" id="2271291at2759"/>
<proteinExistence type="predicted"/>
<organism evidence="1 2">
    <name type="scientific">Mucor lusitanicus CBS 277.49</name>
    <dbReference type="NCBI Taxonomy" id="747725"/>
    <lineage>
        <taxon>Eukaryota</taxon>
        <taxon>Fungi</taxon>
        <taxon>Fungi incertae sedis</taxon>
        <taxon>Mucoromycota</taxon>
        <taxon>Mucoromycotina</taxon>
        <taxon>Mucoromycetes</taxon>
        <taxon>Mucorales</taxon>
        <taxon>Mucorineae</taxon>
        <taxon>Mucoraceae</taxon>
        <taxon>Mucor</taxon>
    </lineage>
</organism>
<dbReference type="STRING" id="747725.A0A168QDM6"/>
<gene>
    <name evidence="1" type="ORF">MUCCIDRAFT_106072</name>
</gene>
<dbReference type="VEuPathDB" id="FungiDB:MUCCIDRAFT_106072"/>
<evidence type="ECO:0000313" key="1">
    <source>
        <dbReference type="EMBL" id="OAD09096.1"/>
    </source>
</evidence>
<sequence>MTCHPVMIHSILASSYLDYRYNQNEVSDLATIVDDIQENRKKLSIDAQLDLLLKAKTVGPVKAAVVRGIENLVVKLPTREVVDMDFIGETEQLRSAYFDPMLASSRTLGKYE</sequence>
<keyword evidence="2" id="KW-1185">Reference proteome</keyword>
<evidence type="ECO:0000313" key="2">
    <source>
        <dbReference type="Proteomes" id="UP000077051"/>
    </source>
</evidence>
<protein>
    <submittedName>
        <fullName evidence="1">Uncharacterized protein</fullName>
    </submittedName>
</protein>
<comment type="caution">
    <text evidence="1">The sequence shown here is derived from an EMBL/GenBank/DDBJ whole genome shotgun (WGS) entry which is preliminary data.</text>
</comment>
<reference evidence="1 2" key="1">
    <citation type="submission" date="2015-06" db="EMBL/GenBank/DDBJ databases">
        <title>Expansion of signal transduction pathways in fungi by whole-genome duplication.</title>
        <authorList>
            <consortium name="DOE Joint Genome Institute"/>
            <person name="Corrochano L.M."/>
            <person name="Kuo A."/>
            <person name="Marcet-Houben M."/>
            <person name="Polaino S."/>
            <person name="Salamov A."/>
            <person name="Villalobos J.M."/>
            <person name="Alvarez M.I."/>
            <person name="Avalos J."/>
            <person name="Benito E.P."/>
            <person name="Benoit I."/>
            <person name="Burger G."/>
            <person name="Camino L.P."/>
            <person name="Canovas D."/>
            <person name="Cerda-Olmedo E."/>
            <person name="Cheng J.-F."/>
            <person name="Dominguez A."/>
            <person name="Elias M."/>
            <person name="Eslava A.P."/>
            <person name="Glaser F."/>
            <person name="Grimwood J."/>
            <person name="Gutierrez G."/>
            <person name="Heitman J."/>
            <person name="Henrissat B."/>
            <person name="Iturriaga E.A."/>
            <person name="Lang B.F."/>
            <person name="Lavin J.L."/>
            <person name="Lee S."/>
            <person name="Li W."/>
            <person name="Lindquist E."/>
            <person name="Lopez-Garcia S."/>
            <person name="Luque E.M."/>
            <person name="Marcos A.T."/>
            <person name="Martin J."/>
            <person name="Mccluskey K."/>
            <person name="Medina H.R."/>
            <person name="Miralles-Duran A."/>
            <person name="Miyazaki A."/>
            <person name="Munoz-Torres E."/>
            <person name="Oguiza J.A."/>
            <person name="Ohm R."/>
            <person name="Olmedo M."/>
            <person name="Orejas M."/>
            <person name="Ortiz-Castellanos L."/>
            <person name="Pisabarro A.G."/>
            <person name="Rodriguez-Romero J."/>
            <person name="Ruiz-Herrera J."/>
            <person name="Ruiz-Vazquez R."/>
            <person name="Sanz C."/>
            <person name="Schackwitz W."/>
            <person name="Schmutz J."/>
            <person name="Shahriari M."/>
            <person name="Shelest E."/>
            <person name="Silva-Franco F."/>
            <person name="Soanes D."/>
            <person name="Syed K."/>
            <person name="Tagua V.G."/>
            <person name="Talbot N.J."/>
            <person name="Thon M."/>
            <person name="De Vries R.P."/>
            <person name="Wiebenga A."/>
            <person name="Yadav J.S."/>
            <person name="Braun E.L."/>
            <person name="Baker S."/>
            <person name="Garre V."/>
            <person name="Horwitz B."/>
            <person name="Torres-Martinez S."/>
            <person name="Idnurm A."/>
            <person name="Herrera-Estrella A."/>
            <person name="Gabaldon T."/>
            <person name="Grigoriev I.V."/>
        </authorList>
    </citation>
    <scope>NUCLEOTIDE SEQUENCE [LARGE SCALE GENOMIC DNA]</scope>
    <source>
        <strain evidence="1 2">CBS 277.49</strain>
    </source>
</reference>
<dbReference type="AlphaFoldDB" id="A0A168QDM6"/>
<accession>A0A168QDM6</accession>
<dbReference type="Proteomes" id="UP000077051">
    <property type="component" value="Unassembled WGS sequence"/>
</dbReference>